<proteinExistence type="predicted"/>
<feature type="compositionally biased region" description="Polar residues" evidence="1">
    <location>
        <begin position="355"/>
        <end position="396"/>
    </location>
</feature>
<reference evidence="2" key="1">
    <citation type="submission" date="2022-05" db="EMBL/GenBank/DDBJ databases">
        <title>The Musa troglodytarum L. genome provides insights into the mechanism of non-climacteric behaviour and enrichment of carotenoids.</title>
        <authorList>
            <person name="Wang J."/>
        </authorList>
    </citation>
    <scope>NUCLEOTIDE SEQUENCE</scope>
    <source>
        <tissue evidence="2">Leaf</tissue>
    </source>
</reference>
<dbReference type="InterPro" id="IPR044216">
    <property type="entry name" value="WDL7"/>
</dbReference>
<keyword evidence="3" id="KW-1185">Reference proteome</keyword>
<organism evidence="2 3">
    <name type="scientific">Musa troglodytarum</name>
    <name type="common">fe'i banana</name>
    <dbReference type="NCBI Taxonomy" id="320322"/>
    <lineage>
        <taxon>Eukaryota</taxon>
        <taxon>Viridiplantae</taxon>
        <taxon>Streptophyta</taxon>
        <taxon>Embryophyta</taxon>
        <taxon>Tracheophyta</taxon>
        <taxon>Spermatophyta</taxon>
        <taxon>Magnoliopsida</taxon>
        <taxon>Liliopsida</taxon>
        <taxon>Zingiberales</taxon>
        <taxon>Musaceae</taxon>
        <taxon>Musa</taxon>
    </lineage>
</organism>
<dbReference type="EMBL" id="CP097509">
    <property type="protein sequence ID" value="URE19715.1"/>
    <property type="molecule type" value="Genomic_DNA"/>
</dbReference>
<gene>
    <name evidence="2" type="ORF">MUK42_12136</name>
</gene>
<sequence length="604" mass="67360">MATNVDQAYQGWSQGELSDGDTSQEIPVSQMLDHGSISFGRFPIESLSWERRSVFTHNRCQEELEKFNGLVAKKKAYFEERYRRIRAMKAQQNVRQNQHTELTLDYGGDGSISSQSGEEDGAASQHERFRDGASNNVHSLPEETKPGVTLEQEINCNEPPQERCFKPDSTLPNPNSSRGILENTEQDKNTLDTTMLVQPMETESSLLLTGDLKETKSNSSSKLDNIEILLKHKSLESNIEPRRVAPDTKKIKSEQLQSVRKSLHHKSLSKDPAAVRNDLNMKQETKSNGVHSSKGLKTPSQKMASQALSKTIASRVKSNARSTLVDLNQPLTKVRSISTTPGPFTLVMERRARSRGNSTKLLDSGSSNMPASSQIQAKGGSSVQDMKKTASSSGMTSRRGPETKRNLKEVKKKPLAVDSCYANLRKIEAHALGPPKSRSSELPARNKSICNVGTEPHIATAKGMKRKEGNARMREFQRGTIKTTGPYKSGNVPMDTKKINRSMYNSALGLMHFQTEELTYLVVGANQSLMIYHWMGGRQGERYRTGDESSQLERVYWHLPCFGCFPSLHLSLAVRISSPLQSLVSAIWIYQYVPYTSFGHCKFA</sequence>
<dbReference type="PANTHER" id="PTHR47067:SF4">
    <property type="entry name" value="PROTEIN WVD2-LIKE 7 ISOFORM X1"/>
    <property type="match status" value="1"/>
</dbReference>
<feature type="region of interest" description="Disordered" evidence="1">
    <location>
        <begin position="336"/>
        <end position="407"/>
    </location>
</feature>
<evidence type="ECO:0000256" key="1">
    <source>
        <dbReference type="SAM" id="MobiDB-lite"/>
    </source>
</evidence>
<evidence type="ECO:0000313" key="3">
    <source>
        <dbReference type="Proteomes" id="UP001055439"/>
    </source>
</evidence>
<dbReference type="AlphaFoldDB" id="A0A9E7KLL1"/>
<feature type="region of interest" description="Disordered" evidence="1">
    <location>
        <begin position="90"/>
        <end position="188"/>
    </location>
</feature>
<evidence type="ECO:0008006" key="4">
    <source>
        <dbReference type="Google" id="ProtNLM"/>
    </source>
</evidence>
<evidence type="ECO:0000313" key="2">
    <source>
        <dbReference type="EMBL" id="URE19715.1"/>
    </source>
</evidence>
<feature type="region of interest" description="Disordered" evidence="1">
    <location>
        <begin position="1"/>
        <end position="22"/>
    </location>
</feature>
<name>A0A9E7KLL1_9LILI</name>
<feature type="region of interest" description="Disordered" evidence="1">
    <location>
        <begin position="240"/>
        <end position="314"/>
    </location>
</feature>
<feature type="compositionally biased region" description="Basic and acidic residues" evidence="1">
    <location>
        <begin position="240"/>
        <end position="253"/>
    </location>
</feature>
<feature type="compositionally biased region" description="Polar residues" evidence="1">
    <location>
        <begin position="90"/>
        <end position="101"/>
    </location>
</feature>
<dbReference type="OrthoDB" id="621651at2759"/>
<dbReference type="Proteomes" id="UP001055439">
    <property type="component" value="Chromosome 7"/>
</dbReference>
<protein>
    <recommendedName>
        <fullName evidence="4">Protein WVD2-like 7</fullName>
    </recommendedName>
</protein>
<accession>A0A9E7KLL1</accession>
<feature type="compositionally biased region" description="Polar residues" evidence="1">
    <location>
        <begin position="298"/>
        <end position="314"/>
    </location>
</feature>
<dbReference type="PANTHER" id="PTHR47067">
    <property type="entry name" value="TPX2 (TARGETING PROTEIN FOR XKLP2) PROTEIN FAMILY-RELATED"/>
    <property type="match status" value="1"/>
</dbReference>